<dbReference type="Proteomes" id="UP000235388">
    <property type="component" value="Unassembled WGS sequence"/>
</dbReference>
<dbReference type="OrthoDB" id="2500693at2759"/>
<accession>A0A2N5T7Q8</accession>
<proteinExistence type="predicted"/>
<feature type="compositionally biased region" description="Polar residues" evidence="1">
    <location>
        <begin position="45"/>
        <end position="75"/>
    </location>
</feature>
<evidence type="ECO:0000313" key="3">
    <source>
        <dbReference type="EMBL" id="PLW29712.1"/>
    </source>
</evidence>
<reference evidence="2 4" key="1">
    <citation type="submission" date="2017-11" db="EMBL/GenBank/DDBJ databases">
        <title>De novo assembly and phasing of dikaryotic genomes from two isolates of Puccinia coronata f. sp. avenae, the causal agent of oat crown rust.</title>
        <authorList>
            <person name="Miller M.E."/>
            <person name="Zhang Y."/>
            <person name="Omidvar V."/>
            <person name="Sperschneider J."/>
            <person name="Schwessinger B."/>
            <person name="Raley C."/>
            <person name="Palmer J.M."/>
            <person name="Garnica D."/>
            <person name="Upadhyaya N."/>
            <person name="Rathjen J."/>
            <person name="Taylor J.M."/>
            <person name="Park R.F."/>
            <person name="Dodds P.N."/>
            <person name="Hirsch C.D."/>
            <person name="Kianian S.F."/>
            <person name="Figueroa M."/>
        </authorList>
    </citation>
    <scope>NUCLEOTIDE SEQUENCE [LARGE SCALE GENOMIC DNA]</scope>
    <source>
        <strain evidence="2">12NC29</strain>
    </source>
</reference>
<protein>
    <submittedName>
        <fullName evidence="2">Uncharacterized protein</fullName>
    </submittedName>
</protein>
<gene>
    <name evidence="2" type="ORF">PCANC_04011</name>
    <name evidence="3" type="ORF">PCANC_20193</name>
</gene>
<organism evidence="2 4">
    <name type="scientific">Puccinia coronata f. sp. avenae</name>
    <dbReference type="NCBI Taxonomy" id="200324"/>
    <lineage>
        <taxon>Eukaryota</taxon>
        <taxon>Fungi</taxon>
        <taxon>Dikarya</taxon>
        <taxon>Basidiomycota</taxon>
        <taxon>Pucciniomycotina</taxon>
        <taxon>Pucciniomycetes</taxon>
        <taxon>Pucciniales</taxon>
        <taxon>Pucciniaceae</taxon>
        <taxon>Puccinia</taxon>
    </lineage>
</organism>
<name>A0A2N5T7Q8_9BASI</name>
<sequence length="517" mass="57418">MSCRKREMFTISLYTTTISSPHPLASSKMVATINIEALERAAQGSPPQTDNPISNNTPAPTPSQNTTSAKTTKQAPQRKNKRKRAPGQQAETDPSNNEVPNPVAATAEGPLSIVTQKTSKKQKKSLQTDEEDGRNPRCPTPVEELVKLSLIELRKIAQDYSKHSMSDEDEEFFLALYQEQEKQQAIKAIERGVSLSMVFAIIGRRIAVKEANRWNRFLQTDQARLIFAESGLGVKDKGVMKKLSAAYSCLTEEEKAALATNPSLSDEDPANVEGCQEDETVTTTINTNMVRGTVSAKDRHEKAQKMMNTWLDQAVHIAKTCSCEFVFIGVSKHLGPHSFQFTRCTPGATESNKAIDVIDGDNRFAARLQSFITGQSVGQIAVAQKIGKSPACLKVLRSQLTHTMVNFAQNATQGILTEWPWTETDHNLWVAGYKLELSTEPAFRIEWLKSPTRDRKIVEVRLFLRQLRQEKIRLIPRGSNETEPVWESCDPDVCPTCHQNKPENLAGGHGVSTTDTN</sequence>
<feature type="compositionally biased region" description="Basic residues" evidence="1">
    <location>
        <begin position="76"/>
        <end position="85"/>
    </location>
</feature>
<dbReference type="EMBL" id="PGCJ01000782">
    <property type="protein sequence ID" value="PLW21534.1"/>
    <property type="molecule type" value="Genomic_DNA"/>
</dbReference>
<dbReference type="EMBL" id="PGCJ01000401">
    <property type="protein sequence ID" value="PLW29712.1"/>
    <property type="molecule type" value="Genomic_DNA"/>
</dbReference>
<feature type="compositionally biased region" description="Polar residues" evidence="1">
    <location>
        <begin position="89"/>
        <end position="99"/>
    </location>
</feature>
<evidence type="ECO:0000313" key="2">
    <source>
        <dbReference type="EMBL" id="PLW21534.1"/>
    </source>
</evidence>
<dbReference type="AlphaFoldDB" id="A0A2N5T7Q8"/>
<feature type="region of interest" description="Disordered" evidence="1">
    <location>
        <begin position="42"/>
        <end position="140"/>
    </location>
</feature>
<evidence type="ECO:0000256" key="1">
    <source>
        <dbReference type="SAM" id="MobiDB-lite"/>
    </source>
</evidence>
<keyword evidence="4" id="KW-1185">Reference proteome</keyword>
<evidence type="ECO:0000313" key="4">
    <source>
        <dbReference type="Proteomes" id="UP000235388"/>
    </source>
</evidence>
<comment type="caution">
    <text evidence="2">The sequence shown here is derived from an EMBL/GenBank/DDBJ whole genome shotgun (WGS) entry which is preliminary data.</text>
</comment>